<evidence type="ECO:0008006" key="3">
    <source>
        <dbReference type="Google" id="ProtNLM"/>
    </source>
</evidence>
<dbReference type="AlphaFoldDB" id="A0A2R7Y7F8"/>
<dbReference type="Proteomes" id="UP000244093">
    <property type="component" value="Unassembled WGS sequence"/>
</dbReference>
<comment type="caution">
    <text evidence="1">The sequence shown here is derived from an EMBL/GenBank/DDBJ whole genome shotgun (WGS) entry which is preliminary data.</text>
</comment>
<organism evidence="1 2">
    <name type="scientific">Zestosphaera tikiterensis</name>
    <dbReference type="NCBI Taxonomy" id="1973259"/>
    <lineage>
        <taxon>Archaea</taxon>
        <taxon>Thermoproteota</taxon>
        <taxon>Thermoprotei</taxon>
        <taxon>Desulfurococcales</taxon>
        <taxon>Desulfurococcaceae</taxon>
        <taxon>Zestosphaera</taxon>
    </lineage>
</organism>
<gene>
    <name evidence="1" type="ORF">B7O98_03315</name>
</gene>
<name>A0A2R7Y7F8_9CREN</name>
<evidence type="ECO:0000313" key="2">
    <source>
        <dbReference type="Proteomes" id="UP000244093"/>
    </source>
</evidence>
<evidence type="ECO:0000313" key="1">
    <source>
        <dbReference type="EMBL" id="PUA33458.1"/>
    </source>
</evidence>
<proteinExistence type="predicted"/>
<reference evidence="1 2" key="1">
    <citation type="journal article" date="2018" name="Syst. Appl. Microbiol.">
        <title>A new symbiotic nanoarchaeote (Candidatus Nanoclepta minutus) and its host (Zestosphaera tikiterensis gen. nov., sp. nov.) from a New Zealand hot spring.</title>
        <authorList>
            <person name="St John E."/>
            <person name="Liu Y."/>
            <person name="Podar M."/>
            <person name="Stott M.B."/>
            <person name="Meneghin J."/>
            <person name="Chen Z."/>
            <person name="Lagutin K."/>
            <person name="Mitchell K."/>
            <person name="Reysenbach A.L."/>
        </authorList>
    </citation>
    <scope>NUCLEOTIDE SEQUENCE [LARGE SCALE GENOMIC DNA]</scope>
    <source>
        <strain evidence="1">NZ3</strain>
    </source>
</reference>
<accession>A0A2R7Y7F8</accession>
<dbReference type="EMBL" id="NBVN01000002">
    <property type="protein sequence ID" value="PUA33458.1"/>
    <property type="molecule type" value="Genomic_DNA"/>
</dbReference>
<protein>
    <recommendedName>
        <fullName evidence="3">CopG family transcriptional regulator</fullName>
    </recommendedName>
</protein>
<sequence length="116" mass="13233">MRRSDIPTVHISLPEKVYEELKSLAGSMGIQITDLIKMFIKQGLYGNINADAPALQKLKTYEDELTYVKGKLYLLESLLNETVSRLEDLEKRLEELESPDVLIKARRSNSGRLNKP</sequence>